<keyword evidence="4" id="KW-1185">Reference proteome</keyword>
<keyword evidence="1" id="KW-0175">Coiled coil</keyword>
<reference evidence="3 4" key="1">
    <citation type="journal article" date="2015" name="Fungal Genet. Biol.">
        <title>Evolution of novel wood decay mechanisms in Agaricales revealed by the genome sequences of Fistulina hepatica and Cylindrobasidium torrendii.</title>
        <authorList>
            <person name="Floudas D."/>
            <person name="Held B.W."/>
            <person name="Riley R."/>
            <person name="Nagy L.G."/>
            <person name="Koehler G."/>
            <person name="Ransdell A.S."/>
            <person name="Younus H."/>
            <person name="Chow J."/>
            <person name="Chiniquy J."/>
            <person name="Lipzen A."/>
            <person name="Tritt A."/>
            <person name="Sun H."/>
            <person name="Haridas S."/>
            <person name="LaButti K."/>
            <person name="Ohm R.A."/>
            <person name="Kues U."/>
            <person name="Blanchette R.A."/>
            <person name="Grigoriev I.V."/>
            <person name="Minto R.E."/>
            <person name="Hibbett D.S."/>
        </authorList>
    </citation>
    <scope>NUCLEOTIDE SEQUENCE [LARGE SCALE GENOMIC DNA]</scope>
    <source>
        <strain evidence="3 4">FP15055 ss-10</strain>
    </source>
</reference>
<feature type="compositionally biased region" description="Basic and acidic residues" evidence="2">
    <location>
        <begin position="63"/>
        <end position="72"/>
    </location>
</feature>
<evidence type="ECO:0000256" key="2">
    <source>
        <dbReference type="SAM" id="MobiDB-lite"/>
    </source>
</evidence>
<name>A0A0D7BSN0_9AGAR</name>
<accession>A0A0D7BSN0</accession>
<sequence>MSLSPIHEQLLKVQLAESLNATTSEAVYPSSRRNSLETEEKHITNSNNYAPTVSSALRIQRGTRTDADEKRSQGLRRTPYYRPNTESSGFKLRFYRRGPSGELHCTSSGAQSTSPFSNENIHLMKSPTGSSEADTLVDSNVNVFPQVVTQEQIVASPNFKLHAAIAEHKDRIQQLESQLATFQKRAQDGEARMQQLEQNVQAAIQTITEHLPAVVTQEIVVGQVADLVRNLIPPQPEVAPIQAEADLFALASRNGTASNVATRRKNPLKKSNRKSKTVVRQSEMNAEAAIACSVAAAPALPETQSMVVEPAGHNVSGNVAAESHRSRTSGYEPYRLSSNSTNASFSVLATVPATRSLRLSSKASSLSPAR</sequence>
<evidence type="ECO:0000313" key="3">
    <source>
        <dbReference type="EMBL" id="KIY73412.1"/>
    </source>
</evidence>
<dbReference type="AlphaFoldDB" id="A0A0D7BSN0"/>
<feature type="coiled-coil region" evidence="1">
    <location>
        <begin position="158"/>
        <end position="206"/>
    </location>
</feature>
<dbReference type="Proteomes" id="UP000054007">
    <property type="component" value="Unassembled WGS sequence"/>
</dbReference>
<feature type="compositionally biased region" description="Polar residues" evidence="2">
    <location>
        <begin position="44"/>
        <end position="57"/>
    </location>
</feature>
<feature type="compositionally biased region" description="Basic and acidic residues" evidence="2">
    <location>
        <begin position="34"/>
        <end position="43"/>
    </location>
</feature>
<organism evidence="3 4">
    <name type="scientific">Cylindrobasidium torrendii FP15055 ss-10</name>
    <dbReference type="NCBI Taxonomy" id="1314674"/>
    <lineage>
        <taxon>Eukaryota</taxon>
        <taxon>Fungi</taxon>
        <taxon>Dikarya</taxon>
        <taxon>Basidiomycota</taxon>
        <taxon>Agaricomycotina</taxon>
        <taxon>Agaricomycetes</taxon>
        <taxon>Agaricomycetidae</taxon>
        <taxon>Agaricales</taxon>
        <taxon>Marasmiineae</taxon>
        <taxon>Physalacriaceae</taxon>
        <taxon>Cylindrobasidium</taxon>
    </lineage>
</organism>
<proteinExistence type="predicted"/>
<dbReference type="EMBL" id="KN880436">
    <property type="protein sequence ID" value="KIY73412.1"/>
    <property type="molecule type" value="Genomic_DNA"/>
</dbReference>
<feature type="region of interest" description="Disordered" evidence="2">
    <location>
        <begin position="26"/>
        <end position="85"/>
    </location>
</feature>
<feature type="region of interest" description="Disordered" evidence="2">
    <location>
        <begin position="258"/>
        <end position="279"/>
    </location>
</feature>
<gene>
    <name evidence="3" type="ORF">CYLTODRAFT_240360</name>
</gene>
<feature type="compositionally biased region" description="Basic residues" evidence="2">
    <location>
        <begin position="262"/>
        <end position="277"/>
    </location>
</feature>
<evidence type="ECO:0000313" key="4">
    <source>
        <dbReference type="Proteomes" id="UP000054007"/>
    </source>
</evidence>
<protein>
    <submittedName>
        <fullName evidence="3">Uncharacterized protein</fullName>
    </submittedName>
</protein>
<evidence type="ECO:0000256" key="1">
    <source>
        <dbReference type="SAM" id="Coils"/>
    </source>
</evidence>